<feature type="region of interest" description="Disordered" evidence="1">
    <location>
        <begin position="1"/>
        <end position="83"/>
    </location>
</feature>
<comment type="caution">
    <text evidence="2">The sequence shown here is derived from an EMBL/GenBank/DDBJ whole genome shotgun (WGS) entry which is preliminary data.</text>
</comment>
<gene>
    <name evidence="2" type="ORF">QBC47DRAFT_124272</name>
</gene>
<reference evidence="2" key="1">
    <citation type="submission" date="2023-06" db="EMBL/GenBank/DDBJ databases">
        <title>Genome-scale phylogeny and comparative genomics of the fungal order Sordariales.</title>
        <authorList>
            <consortium name="Lawrence Berkeley National Laboratory"/>
            <person name="Hensen N."/>
            <person name="Bonometti L."/>
            <person name="Westerberg I."/>
            <person name="Brannstrom I.O."/>
            <person name="Guillou S."/>
            <person name="Cros-Aarteil S."/>
            <person name="Calhoun S."/>
            <person name="Haridas S."/>
            <person name="Kuo A."/>
            <person name="Mondo S."/>
            <person name="Pangilinan J."/>
            <person name="Riley R."/>
            <person name="Labutti K."/>
            <person name="Andreopoulos B."/>
            <person name="Lipzen A."/>
            <person name="Chen C."/>
            <person name="Yanf M."/>
            <person name="Daum C."/>
            <person name="Ng V."/>
            <person name="Clum A."/>
            <person name="Steindorff A."/>
            <person name="Ohm R."/>
            <person name="Martin F."/>
            <person name="Silar P."/>
            <person name="Natvig D."/>
            <person name="Lalanne C."/>
            <person name="Gautier V."/>
            <person name="Ament-Velasquez S.L."/>
            <person name="Kruys A."/>
            <person name="Hutchinson M.I."/>
            <person name="Powell A.J."/>
            <person name="Barry K."/>
            <person name="Miller A.N."/>
            <person name="Grigoriev I.V."/>
            <person name="Debuchy R."/>
            <person name="Gladieux P."/>
            <person name="Thoren M.H."/>
            <person name="Johannesson H."/>
        </authorList>
    </citation>
    <scope>NUCLEOTIDE SEQUENCE</scope>
    <source>
        <strain evidence="2">PSN4</strain>
    </source>
</reference>
<evidence type="ECO:0000313" key="3">
    <source>
        <dbReference type="Proteomes" id="UP001239445"/>
    </source>
</evidence>
<evidence type="ECO:0000313" key="2">
    <source>
        <dbReference type="EMBL" id="KAK1750309.1"/>
    </source>
</evidence>
<dbReference type="PANTHER" id="PTHR34776">
    <property type="entry name" value="F17F16.3 PROTEIN"/>
    <property type="match status" value="1"/>
</dbReference>
<proteinExistence type="predicted"/>
<name>A0AAJ0B274_9PEZI</name>
<dbReference type="EMBL" id="MU839848">
    <property type="protein sequence ID" value="KAK1750309.1"/>
    <property type="molecule type" value="Genomic_DNA"/>
</dbReference>
<feature type="compositionally biased region" description="Basic and acidic residues" evidence="1">
    <location>
        <begin position="305"/>
        <end position="333"/>
    </location>
</feature>
<dbReference type="PANTHER" id="PTHR34776:SF1">
    <property type="entry name" value="F17F16.3 PROTEIN"/>
    <property type="match status" value="1"/>
</dbReference>
<sequence>MTATRSQTKKAAESGGAPPPESAPEESRAKPGSKHKTTDREPESSAGGPEPKRTKKESQSPPKTKAVKNENGSAVEAHGRDEEVPSNILEKGIIYFFFRGRVNTGTDGNAPSSVDDIARSFILLRPIAADAKLGSGPIGDAGNSRLLAVPKKVLPQTGRDRWICFVEKAGASFDKLKEEFLSGSEYATKTKGTRHTPAVTPVGEGIYAITTTGRESHLAYMLTLPAKLGEVQTAIGLKEKGSFIISTRNPGYSAPGNARLPKGPEYPKEVLDEFRSLRWMPTLPKHLDYVNSQILLVGESSGIEKALEPQDTKNDVEDPAEEMEKLSEEDAQRMKGLSSDDSSRIFADLEVHAKDYPKLQTTF</sequence>
<dbReference type="AlphaFoldDB" id="A0AAJ0B274"/>
<evidence type="ECO:0008006" key="4">
    <source>
        <dbReference type="Google" id="ProtNLM"/>
    </source>
</evidence>
<accession>A0AAJ0B274</accession>
<protein>
    <recommendedName>
        <fullName evidence="4">BTB domain transcription factor</fullName>
    </recommendedName>
</protein>
<evidence type="ECO:0000256" key="1">
    <source>
        <dbReference type="SAM" id="MobiDB-lite"/>
    </source>
</evidence>
<feature type="region of interest" description="Disordered" evidence="1">
    <location>
        <begin position="305"/>
        <end position="339"/>
    </location>
</feature>
<keyword evidence="3" id="KW-1185">Reference proteome</keyword>
<organism evidence="2 3">
    <name type="scientific">Echria macrotheca</name>
    <dbReference type="NCBI Taxonomy" id="438768"/>
    <lineage>
        <taxon>Eukaryota</taxon>
        <taxon>Fungi</taxon>
        <taxon>Dikarya</taxon>
        <taxon>Ascomycota</taxon>
        <taxon>Pezizomycotina</taxon>
        <taxon>Sordariomycetes</taxon>
        <taxon>Sordariomycetidae</taxon>
        <taxon>Sordariales</taxon>
        <taxon>Schizotheciaceae</taxon>
        <taxon>Echria</taxon>
    </lineage>
</organism>
<dbReference type="Proteomes" id="UP001239445">
    <property type="component" value="Unassembled WGS sequence"/>
</dbReference>